<protein>
    <submittedName>
        <fullName evidence="2">Uncharacterized protein</fullName>
    </submittedName>
</protein>
<proteinExistence type="predicted"/>
<comment type="caution">
    <text evidence="2">The sequence shown here is derived from an EMBL/GenBank/DDBJ whole genome shotgun (WGS) entry which is preliminary data.</text>
</comment>
<evidence type="ECO:0000256" key="1">
    <source>
        <dbReference type="SAM" id="MobiDB-lite"/>
    </source>
</evidence>
<feature type="compositionally biased region" description="Low complexity" evidence="1">
    <location>
        <begin position="1034"/>
        <end position="1044"/>
    </location>
</feature>
<gene>
    <name evidence="2" type="ORF">ADUPG1_005977</name>
</gene>
<sequence length="1078" mass="115792">MAPDYTGSEILTSTLVSISIPYYIVENNIETCATEAPSSASITFVCGDSSEIVVEDPSFVLNNNCERIVATARCTVPGSVSIKYSIFDGTDTCNDTFSSLYSTNSGYINYSNSFLSVPDSVTAGDSVSFSIQVFDEYNNVTKIRSTNLPTIKFTQTSSFSSTTLNTIYALSYDDYDISTGTYTYSQLSSGEYMYLHVRMGDYPFPESPAAITVFPTAPSKSKTIIYINHLSGTSPRTVDEDIYISTTLRDLYSNPVINGDTKAPLLSSSVSISSCDSNALANYSGSTYPSSAFCSGVVTTMSTVYSIPDVSSVSDPEVSSSFLFSPTISGTYSLTTTVSPNPTCMSSPLECRDEEIFTSFTISTVFTVASGSSAQVLLVPLGADSSPSLLPSSLLLYSSFPLYSLVVNEIRLKARWYDQFGNLSTNSASFVSLNDYLDISMGSSCRDEEIFTSFTISTVFTVASGSSAQVLLVPLGADSSPSLLPSSLLLYSSFPLYSLVVNEIRLKARWYDQFGNLSTNSASFESLNDYLDISMGSSVTESLAASPRTSNTYVGEEYIVSSYFDSSSNSIFMSVLILDLDGALCLTSSKSSTFSSSLDDESFEIIPVCISGDAYIGIEEISSIRKDLLSRPQSVFALTSSGDSIELSAVSSDSTEVDIRNRDSSFPLFVTNNTNSVLDVSYHIDIPLPSNIPSSLPSPISLFLAPTVEYTYDGMSVQEGISFSATSIESINSDFLEKLSCSVSGIDSSFEFDPVSVSATISFTDSSGSGVSSISHSSSFSISFSSYIPVVSESLCLTLIPFSIMLLLCFLISCCCVQCKGYGCECKASCKQLWCCCCGLAPPSLNDVFTKSELQEASSFVSVSAVPNSRDGNKLKRSRTFGTLPRAKTGVGSKRGDGLPFVSAFSDNTEFSSIKRSGISSPPVFMQKQPRRNSRDVLSGLGHYSMTIEKGSKKQLPRRGGMASVLSGGELSDVVEDGSSSSGQILGKKKKSPKFYDEMYSHKMGNDIVIDVDTDDTDSSAIDVKKISPRKDSSNPSGSPNSGSAFELRMALLKSSAMQFRRPSTVGSVRMSTSDDIW</sequence>
<dbReference type="EMBL" id="BQXS01009700">
    <property type="protein sequence ID" value="GKT31572.1"/>
    <property type="molecule type" value="Genomic_DNA"/>
</dbReference>
<dbReference type="Proteomes" id="UP001057375">
    <property type="component" value="Unassembled WGS sequence"/>
</dbReference>
<name>A0ABQ5KGB8_9EUKA</name>
<accession>A0ABQ5KGB8</accession>
<evidence type="ECO:0000313" key="3">
    <source>
        <dbReference type="Proteomes" id="UP001057375"/>
    </source>
</evidence>
<evidence type="ECO:0000313" key="2">
    <source>
        <dbReference type="EMBL" id="GKT31572.1"/>
    </source>
</evidence>
<feature type="compositionally biased region" description="Basic and acidic residues" evidence="1">
    <location>
        <begin position="1023"/>
        <end position="1033"/>
    </location>
</feature>
<feature type="region of interest" description="Disordered" evidence="1">
    <location>
        <begin position="1020"/>
        <end position="1045"/>
    </location>
</feature>
<keyword evidence="3" id="KW-1185">Reference proteome</keyword>
<reference evidence="2" key="1">
    <citation type="submission" date="2022-03" db="EMBL/GenBank/DDBJ databases">
        <title>Draft genome sequence of Aduncisulcus paluster, a free-living microaerophilic Fornicata.</title>
        <authorList>
            <person name="Yuyama I."/>
            <person name="Kume K."/>
            <person name="Tamura T."/>
            <person name="Inagaki Y."/>
            <person name="Hashimoto T."/>
        </authorList>
    </citation>
    <scope>NUCLEOTIDE SEQUENCE</scope>
    <source>
        <strain evidence="2">NY0171</strain>
    </source>
</reference>
<organism evidence="2 3">
    <name type="scientific">Aduncisulcus paluster</name>
    <dbReference type="NCBI Taxonomy" id="2918883"/>
    <lineage>
        <taxon>Eukaryota</taxon>
        <taxon>Metamonada</taxon>
        <taxon>Carpediemonas-like organisms</taxon>
        <taxon>Aduncisulcus</taxon>
    </lineage>
</organism>